<feature type="domain" description="NACHT" evidence="4">
    <location>
        <begin position="370"/>
        <end position="512"/>
    </location>
</feature>
<dbReference type="Proteomes" id="UP001365542">
    <property type="component" value="Unassembled WGS sequence"/>
</dbReference>
<dbReference type="InterPro" id="IPR025662">
    <property type="entry name" value="Sigma_54_int_dom_ATP-bd_1"/>
</dbReference>
<dbReference type="SMART" id="SM00248">
    <property type="entry name" value="ANK"/>
    <property type="match status" value="9"/>
</dbReference>
<proteinExistence type="predicted"/>
<evidence type="ECO:0000256" key="1">
    <source>
        <dbReference type="ARBA" id="ARBA00022737"/>
    </source>
</evidence>
<dbReference type="SUPFAM" id="SSF52540">
    <property type="entry name" value="P-loop containing nucleoside triphosphate hydrolases"/>
    <property type="match status" value="1"/>
</dbReference>
<dbReference type="Pfam" id="PF12796">
    <property type="entry name" value="Ank_2"/>
    <property type="match status" value="2"/>
</dbReference>
<dbReference type="Pfam" id="PF00023">
    <property type="entry name" value="Ank"/>
    <property type="match status" value="1"/>
</dbReference>
<dbReference type="PANTHER" id="PTHR24198:SF165">
    <property type="entry name" value="ANKYRIN REPEAT-CONTAINING PROTEIN-RELATED"/>
    <property type="match status" value="1"/>
</dbReference>
<evidence type="ECO:0000256" key="2">
    <source>
        <dbReference type="ARBA" id="ARBA00023043"/>
    </source>
</evidence>
<reference evidence="5 6" key="1">
    <citation type="submission" date="2019-10" db="EMBL/GenBank/DDBJ databases">
        <authorList>
            <person name="Palmer J.M."/>
        </authorList>
    </citation>
    <scope>NUCLEOTIDE SEQUENCE [LARGE SCALE GENOMIC DNA]</scope>
    <source>
        <strain evidence="5 6">TWF694</strain>
    </source>
</reference>
<dbReference type="PROSITE" id="PS50088">
    <property type="entry name" value="ANK_REPEAT"/>
    <property type="match status" value="4"/>
</dbReference>
<name>A0AAV9WR25_9PEZI</name>
<evidence type="ECO:0000259" key="4">
    <source>
        <dbReference type="PROSITE" id="PS50837"/>
    </source>
</evidence>
<dbReference type="PROSITE" id="PS00675">
    <property type="entry name" value="SIGMA54_INTERACT_1"/>
    <property type="match status" value="1"/>
</dbReference>
<dbReference type="InterPro" id="IPR036770">
    <property type="entry name" value="Ankyrin_rpt-contain_sf"/>
</dbReference>
<comment type="caution">
    <text evidence="5">The sequence shown here is derived from an EMBL/GenBank/DDBJ whole genome shotgun (WGS) entry which is preliminary data.</text>
</comment>
<gene>
    <name evidence="5" type="ORF">TWF694_006012</name>
</gene>
<dbReference type="InterPro" id="IPR002110">
    <property type="entry name" value="Ankyrin_rpt"/>
</dbReference>
<dbReference type="Gene3D" id="1.25.40.20">
    <property type="entry name" value="Ankyrin repeat-containing domain"/>
    <property type="match status" value="3"/>
</dbReference>
<evidence type="ECO:0000313" key="6">
    <source>
        <dbReference type="Proteomes" id="UP001365542"/>
    </source>
</evidence>
<dbReference type="Gene3D" id="3.40.50.300">
    <property type="entry name" value="P-loop containing nucleotide triphosphate hydrolases"/>
    <property type="match status" value="1"/>
</dbReference>
<feature type="repeat" description="ANK" evidence="3">
    <location>
        <begin position="1379"/>
        <end position="1401"/>
    </location>
</feature>
<dbReference type="InterPro" id="IPR007111">
    <property type="entry name" value="NACHT_NTPase"/>
</dbReference>
<dbReference type="PROSITE" id="PS50297">
    <property type="entry name" value="ANK_REP_REGION"/>
    <property type="match status" value="3"/>
</dbReference>
<dbReference type="Pfam" id="PF24883">
    <property type="entry name" value="NPHP3_N"/>
    <property type="match status" value="1"/>
</dbReference>
<evidence type="ECO:0000313" key="5">
    <source>
        <dbReference type="EMBL" id="KAK6523116.1"/>
    </source>
</evidence>
<evidence type="ECO:0000256" key="3">
    <source>
        <dbReference type="PROSITE-ProRule" id="PRU00023"/>
    </source>
</evidence>
<keyword evidence="2 3" id="KW-0040">ANK repeat</keyword>
<dbReference type="SUPFAM" id="SSF48403">
    <property type="entry name" value="Ankyrin repeat"/>
    <property type="match status" value="3"/>
</dbReference>
<feature type="repeat" description="ANK" evidence="3">
    <location>
        <begin position="1120"/>
        <end position="1152"/>
    </location>
</feature>
<dbReference type="PROSITE" id="PS50837">
    <property type="entry name" value="NACHT"/>
    <property type="match status" value="1"/>
</dbReference>
<feature type="repeat" description="ANK" evidence="3">
    <location>
        <begin position="1193"/>
        <end position="1225"/>
    </location>
</feature>
<keyword evidence="6" id="KW-1185">Reference proteome</keyword>
<organism evidence="5 6">
    <name type="scientific">Orbilia ellipsospora</name>
    <dbReference type="NCBI Taxonomy" id="2528407"/>
    <lineage>
        <taxon>Eukaryota</taxon>
        <taxon>Fungi</taxon>
        <taxon>Dikarya</taxon>
        <taxon>Ascomycota</taxon>
        <taxon>Pezizomycotina</taxon>
        <taxon>Orbiliomycetes</taxon>
        <taxon>Orbiliales</taxon>
        <taxon>Orbiliaceae</taxon>
        <taxon>Orbilia</taxon>
    </lineage>
</organism>
<keyword evidence="1" id="KW-0677">Repeat</keyword>
<dbReference type="PANTHER" id="PTHR24198">
    <property type="entry name" value="ANKYRIN REPEAT AND PROTEIN KINASE DOMAIN-CONTAINING PROTEIN"/>
    <property type="match status" value="1"/>
</dbReference>
<accession>A0AAV9WR25</accession>
<dbReference type="EMBL" id="JAVHJO010000019">
    <property type="protein sequence ID" value="KAK6523116.1"/>
    <property type="molecule type" value="Genomic_DNA"/>
</dbReference>
<sequence length="1505" mass="169834">MEHGTIELVKIEAVLPTSSGSESASTSETLEVLNGLSFVHDPLNANTDIVAIHGLGGGQYTSWTNGANGFFWLKDALPESIPESRIMSFGYNSKVAFSPSTSGLDDAALELLNKLYLTRASEPRWHGMQESESPFILTSILIQPIKLMVSVEALILAHEHPLFGPILRATSGILFLGTPHNASNLTEWSEILAKMCNAFTFPANVRIGSDLIKDLSPLSQVLIDVTRSFIYRTAQLNIRSGFESAPMAPSNTLIVGYNSARLDHPNERVLYLDGNHRNLCRFNSINQKECKSVVGTVVKLVEKAISMPAGGNKARKLCEWGLSVARWMFILPYETHLEAILNPTPDTGNWIYETDAFNKFLEPSTLDGISWLVISGDTGTGKTVVSKQMVRYFETRYPDDCVIYFHIRSTPEERATALPTIRSLIHQLIIKHQVVRHSIPDCLGAYLKVEECLRDQAHSVRSERRIFIIIDGISEMQKEERNMLLKTLEGLSTNETLTRYSRADVKILLTSRNGESLGHPTINLKNPLRNEDLVEFIRSRISPFSESPQEVQQITQAIYSKADGNFMWASFAIDSVMIRQGVSGGRIVQGALQKLEKENRRLYDFYDDWLSGLPKLSDAKVIFNWLAVSKIPLSVLHFRHILAKSHHLRRATSLSDLHPPWECRKQIQHICGNFITITRRAGHSEIVEFSHPSVLEFLVSDRKSQDSFPFNLQEAHLEVSRTLLDYLALSDFTRPVFQLRLVEGPSGLFYTYSFHDNSDINKQVNTFLDSAPLYLYASIYWTRHVELCSDFSRLEDSVNAFSQNIENMLLATEFFLYYTPTLLPTFCVPYKSKSKIQDTQYTAPRLSKLHLAVLFQSFPFVTYILRTGESLNTPDDFGRSPLHWATFWERNEGKPWDIAGHFRKNSRKLLRALLDVPQTNPNIQDNRGYTALGYILRPQLSRWRTYPLDVVLEFIDAKCLRLDLNVAYDGSTLLTHALMREIEPVLTRLFGYKDGDIQHAHTNGLSASDFAVKWGDKKKISYIIGKAQDYPYLLASKSKVKAADAGHLLLGCVRHGYTDLASTLLFDITNLHIRDFTDYRDALGRTALHYIVMEVEDWLTIMTHYVKLCPTSFLDIKDNQGQTALHIACSEGRSTAVEMLLKHQANPHIPDCHGMLPLHIAAENGPLSSVKFLLDFMKVSPNPKTEIGSKDKQKRTALHCAAIHDRRAIVGLLVQEGIDLRCFDTAGRTAFHVACSVGSITVVRYLVTQDISLLTHRDATGRPPLYYAAIGRSNTVIEYLLSKTPISTSDQIEFRDIHGRNLLQLIVMWANDSIWEEILSQLGALGVDIVALHRHLNRRGQNLLMVACQVAPIHRIKSILEFMRSQAAWPEYLTVADHKGRTCLHHAARFGRADVVSLMIEYQGSSLLDFKDKDGISGFEHLMRWDISDKGVIDSLLGMSSVSATMYFEWRDSRARDDQWYDKMRGIIQNPGDDDALALSTEVLSVEPSDVISKIRSQSFDGPKV</sequence>
<dbReference type="InterPro" id="IPR056884">
    <property type="entry name" value="NPHP3-like_N"/>
</dbReference>
<dbReference type="InterPro" id="IPR027417">
    <property type="entry name" value="P-loop_NTPase"/>
</dbReference>
<protein>
    <recommendedName>
        <fullName evidence="4">NACHT domain-containing protein</fullName>
    </recommendedName>
</protein>
<feature type="repeat" description="ANK" evidence="3">
    <location>
        <begin position="1153"/>
        <end position="1175"/>
    </location>
</feature>